<proteinExistence type="predicted"/>
<feature type="compositionally biased region" description="Basic and acidic residues" evidence="1">
    <location>
        <begin position="1"/>
        <end position="15"/>
    </location>
</feature>
<keyword evidence="2" id="KW-0812">Transmembrane</keyword>
<evidence type="ECO:0000313" key="3">
    <source>
        <dbReference type="EMBL" id="KAJ8963821.1"/>
    </source>
</evidence>
<dbReference type="EMBL" id="JANEYF010001483">
    <property type="protein sequence ID" value="KAJ8963821.1"/>
    <property type="molecule type" value="Genomic_DNA"/>
</dbReference>
<dbReference type="Proteomes" id="UP001162156">
    <property type="component" value="Unassembled WGS sequence"/>
</dbReference>
<dbReference type="PANTHER" id="PTHR38337:SF1">
    <property type="entry name" value="GUSTATORY RECEPTOR"/>
    <property type="match status" value="1"/>
</dbReference>
<reference evidence="3" key="1">
    <citation type="journal article" date="2023" name="Insect Mol. Biol.">
        <title>Genome sequencing provides insights into the evolution of gene families encoding plant cell wall-degrading enzymes in longhorned beetles.</title>
        <authorList>
            <person name="Shin N.R."/>
            <person name="Okamura Y."/>
            <person name="Kirsch R."/>
            <person name="Pauchet Y."/>
        </authorList>
    </citation>
    <scope>NUCLEOTIDE SEQUENCE</scope>
    <source>
        <strain evidence="3">RBIC_L_NR</strain>
    </source>
</reference>
<feature type="region of interest" description="Disordered" evidence="1">
    <location>
        <begin position="1"/>
        <end position="26"/>
    </location>
</feature>
<protein>
    <submittedName>
        <fullName evidence="3">Uncharacterized protein</fullName>
    </submittedName>
</protein>
<sequence length="105" mass="11863">MDKWLLKLEKPDDKATGSNTKAQGSRLSNSCDVLKTVGQEVRTRPYVHQDTPAYELDSILMYTTSLKINAKLFCLPIRGKYICFCIITAAVVILVLGQCHYFNFT</sequence>
<dbReference type="AlphaFoldDB" id="A0AAV8ZH93"/>
<feature type="compositionally biased region" description="Polar residues" evidence="1">
    <location>
        <begin position="16"/>
        <end position="26"/>
    </location>
</feature>
<evidence type="ECO:0000256" key="2">
    <source>
        <dbReference type="SAM" id="Phobius"/>
    </source>
</evidence>
<keyword evidence="2" id="KW-0472">Membrane</keyword>
<keyword evidence="4" id="KW-1185">Reference proteome</keyword>
<organism evidence="3 4">
    <name type="scientific">Rhamnusium bicolor</name>
    <dbReference type="NCBI Taxonomy" id="1586634"/>
    <lineage>
        <taxon>Eukaryota</taxon>
        <taxon>Metazoa</taxon>
        <taxon>Ecdysozoa</taxon>
        <taxon>Arthropoda</taxon>
        <taxon>Hexapoda</taxon>
        <taxon>Insecta</taxon>
        <taxon>Pterygota</taxon>
        <taxon>Neoptera</taxon>
        <taxon>Endopterygota</taxon>
        <taxon>Coleoptera</taxon>
        <taxon>Polyphaga</taxon>
        <taxon>Cucujiformia</taxon>
        <taxon>Chrysomeloidea</taxon>
        <taxon>Cerambycidae</taxon>
        <taxon>Lepturinae</taxon>
        <taxon>Rhagiini</taxon>
        <taxon>Rhamnusium</taxon>
    </lineage>
</organism>
<keyword evidence="2" id="KW-1133">Transmembrane helix</keyword>
<comment type="caution">
    <text evidence="3">The sequence shown here is derived from an EMBL/GenBank/DDBJ whole genome shotgun (WGS) entry which is preliminary data.</text>
</comment>
<dbReference type="PANTHER" id="PTHR38337">
    <property type="entry name" value="AGAP010540-PA"/>
    <property type="match status" value="1"/>
</dbReference>
<name>A0AAV8ZH93_9CUCU</name>
<feature type="transmembrane region" description="Helical" evidence="2">
    <location>
        <begin position="81"/>
        <end position="103"/>
    </location>
</feature>
<evidence type="ECO:0000256" key="1">
    <source>
        <dbReference type="SAM" id="MobiDB-lite"/>
    </source>
</evidence>
<accession>A0AAV8ZH93</accession>
<gene>
    <name evidence="3" type="ORF">NQ314_005363</name>
</gene>
<evidence type="ECO:0000313" key="4">
    <source>
        <dbReference type="Proteomes" id="UP001162156"/>
    </source>
</evidence>